<feature type="compositionally biased region" description="Pro residues" evidence="1">
    <location>
        <begin position="186"/>
        <end position="196"/>
    </location>
</feature>
<evidence type="ECO:0000256" key="1">
    <source>
        <dbReference type="SAM" id="MobiDB-lite"/>
    </source>
</evidence>
<dbReference type="InterPro" id="IPR031571">
    <property type="entry name" value="RcpC_dom"/>
</dbReference>
<feature type="region of interest" description="Disordered" evidence="1">
    <location>
        <begin position="186"/>
        <end position="207"/>
    </location>
</feature>
<dbReference type="Pfam" id="PF16976">
    <property type="entry name" value="RcpC"/>
    <property type="match status" value="1"/>
</dbReference>
<dbReference type="EMBL" id="BOMI01000070">
    <property type="protein sequence ID" value="GID75085.1"/>
    <property type="molecule type" value="Genomic_DNA"/>
</dbReference>
<comment type="caution">
    <text evidence="3">The sequence shown here is derived from an EMBL/GenBank/DDBJ whole genome shotgun (WGS) entry which is preliminary data.</text>
</comment>
<evidence type="ECO:0000259" key="2">
    <source>
        <dbReference type="Pfam" id="PF16976"/>
    </source>
</evidence>
<proteinExistence type="predicted"/>
<name>A0ABQ3Y531_9ACTN</name>
<accession>A0ABQ3Y531</accession>
<reference evidence="3 4" key="1">
    <citation type="submission" date="2021-01" db="EMBL/GenBank/DDBJ databases">
        <title>Whole genome shotgun sequence of Actinoplanes deccanensis NBRC 13994.</title>
        <authorList>
            <person name="Komaki H."/>
            <person name="Tamura T."/>
        </authorList>
    </citation>
    <scope>NUCLEOTIDE SEQUENCE [LARGE SCALE GENOMIC DNA]</scope>
    <source>
        <strain evidence="3 4">NBRC 13994</strain>
    </source>
</reference>
<keyword evidence="4" id="KW-1185">Reference proteome</keyword>
<gene>
    <name evidence="3" type="ORF">Ade02nite_37260</name>
</gene>
<dbReference type="RefSeq" id="WP_203764782.1">
    <property type="nucleotide sequence ID" value="NZ_BAAABO010000036.1"/>
</dbReference>
<protein>
    <recommendedName>
        <fullName evidence="2">Flp pilus assembly protein RcpC/CpaB domain-containing protein</fullName>
    </recommendedName>
</protein>
<dbReference type="Proteomes" id="UP000609879">
    <property type="component" value="Unassembled WGS sequence"/>
</dbReference>
<sequence>MRRRVLILLAALLLAGISGVAVLAYARSADRRALHGVEGIWVLVAGERIPAGTNGADIRAKGLAERILVPARTVPEGTLTSWTSDLDRLTLAAPAERGQLLMRPLFRAAAASAPASARGLTVPNGQLAVTVQLSVPEQVAGNVIAGDRVAVYGTFPATAQRAEEQTTRLLLPRAVVIAIGEAPAPGVTPAPSPSPSPSASVLPAPPATPAPQTTYVRYVATLAVDSQDAQRLVHAARTGLLYLAILGPEASAVPGPGVDISRLFP</sequence>
<feature type="domain" description="Flp pilus assembly protein RcpC/CpaB" evidence="2">
    <location>
        <begin position="122"/>
        <end position="245"/>
    </location>
</feature>
<organism evidence="3 4">
    <name type="scientific">Paractinoplanes deccanensis</name>
    <dbReference type="NCBI Taxonomy" id="113561"/>
    <lineage>
        <taxon>Bacteria</taxon>
        <taxon>Bacillati</taxon>
        <taxon>Actinomycetota</taxon>
        <taxon>Actinomycetes</taxon>
        <taxon>Micromonosporales</taxon>
        <taxon>Micromonosporaceae</taxon>
        <taxon>Paractinoplanes</taxon>
    </lineage>
</organism>
<evidence type="ECO:0000313" key="3">
    <source>
        <dbReference type="EMBL" id="GID75085.1"/>
    </source>
</evidence>
<evidence type="ECO:0000313" key="4">
    <source>
        <dbReference type="Proteomes" id="UP000609879"/>
    </source>
</evidence>